<dbReference type="EMBL" id="LS398550">
    <property type="protein sequence ID" value="SPR11597.1"/>
    <property type="molecule type" value="Genomic_DNA"/>
</dbReference>
<dbReference type="RefSeq" id="WP_109455971.1">
    <property type="nucleotide sequence ID" value="NZ_LS398550.1"/>
</dbReference>
<reference evidence="3" key="1">
    <citation type="submission" date="2018-03" db="EMBL/GenBank/DDBJ databases">
        <authorList>
            <person name="Batty M. E."/>
            <person name="Batty M E."/>
        </authorList>
    </citation>
    <scope>NUCLEOTIDE SEQUENCE [LARGE SCALE GENOMIC DNA]</scope>
</reference>
<feature type="domain" description="Tc1-like transposase DDE" evidence="1">
    <location>
        <begin position="18"/>
        <end position="119"/>
    </location>
</feature>
<evidence type="ECO:0000313" key="2">
    <source>
        <dbReference type="EMBL" id="SPR11597.1"/>
    </source>
</evidence>
<dbReference type="PANTHER" id="PTHR46564">
    <property type="entry name" value="TRANSPOSASE"/>
    <property type="match status" value="1"/>
</dbReference>
<dbReference type="Pfam" id="PF13358">
    <property type="entry name" value="DDE_3"/>
    <property type="match status" value="1"/>
</dbReference>
<dbReference type="InterPro" id="IPR038717">
    <property type="entry name" value="Tc1-like_DDE_dom"/>
</dbReference>
<sequence length="137" mass="15534">MLRNEFIEKIKTIPKDKIVFIDEFGIEDNAYLNCGSSSIGRMCAMAKKAYQHTRMVGMVAGLSNGKVIAHFLFDGNCNKSIFESYVRAILIKELTHEQTVILDNISFHKTVMIKSLIESVEVYIIISSNSFSRFESN</sequence>
<dbReference type="Gene3D" id="3.30.420.10">
    <property type="entry name" value="Ribonuclease H-like superfamily/Ribonuclease H"/>
    <property type="match status" value="1"/>
</dbReference>
<dbReference type="PANTHER" id="PTHR46564:SF1">
    <property type="entry name" value="TRANSPOSASE"/>
    <property type="match status" value="1"/>
</dbReference>
<dbReference type="GO" id="GO:0003676">
    <property type="term" value="F:nucleic acid binding"/>
    <property type="evidence" value="ECO:0007669"/>
    <property type="project" value="InterPro"/>
</dbReference>
<evidence type="ECO:0000313" key="3">
    <source>
        <dbReference type="Proteomes" id="UP000244992"/>
    </source>
</evidence>
<name>A0A2U3REG7_ORITS</name>
<evidence type="ECO:0000259" key="1">
    <source>
        <dbReference type="Pfam" id="PF13358"/>
    </source>
</evidence>
<organism evidence="2 3">
    <name type="scientific">Orientia tsutsugamushi</name>
    <name type="common">Rickettsia tsutsugamushi</name>
    <dbReference type="NCBI Taxonomy" id="784"/>
    <lineage>
        <taxon>Bacteria</taxon>
        <taxon>Pseudomonadati</taxon>
        <taxon>Pseudomonadota</taxon>
        <taxon>Alphaproteobacteria</taxon>
        <taxon>Rickettsiales</taxon>
        <taxon>Rickettsiaceae</taxon>
        <taxon>Rickettsieae</taxon>
        <taxon>Orientia</taxon>
    </lineage>
</organism>
<gene>
    <name evidence="2" type="ORF">KATO_01897</name>
</gene>
<dbReference type="AlphaFoldDB" id="A0A2U3REG7"/>
<dbReference type="Proteomes" id="UP000244992">
    <property type="component" value="Chromosome I"/>
</dbReference>
<dbReference type="InterPro" id="IPR036397">
    <property type="entry name" value="RNaseH_sf"/>
</dbReference>
<proteinExistence type="predicted"/>
<accession>A0A2U3REG7</accession>
<protein>
    <submittedName>
        <fullName evidence="2">IS630 family transposase</fullName>
    </submittedName>
</protein>